<dbReference type="Pfam" id="PF00085">
    <property type="entry name" value="Thioredoxin"/>
    <property type="match status" value="1"/>
</dbReference>
<evidence type="ECO:0000259" key="1">
    <source>
        <dbReference type="Pfam" id="PF00085"/>
    </source>
</evidence>
<dbReference type="PROSITE" id="PS51257">
    <property type="entry name" value="PROKAR_LIPOPROTEIN"/>
    <property type="match status" value="1"/>
</dbReference>
<evidence type="ECO:0000313" key="2">
    <source>
        <dbReference type="EMBL" id="EJC80730.1"/>
    </source>
</evidence>
<dbReference type="Gene3D" id="3.40.30.10">
    <property type="entry name" value="Glutaredoxin"/>
    <property type="match status" value="1"/>
</dbReference>
<protein>
    <submittedName>
        <fullName evidence="2">Thioredoxin domain-containing protein</fullName>
    </submittedName>
</protein>
<accession>J0CMG0</accession>
<dbReference type="SUPFAM" id="SSF52833">
    <property type="entry name" value="Thioredoxin-like"/>
    <property type="match status" value="1"/>
</dbReference>
<dbReference type="HOGENOM" id="CLU_090389_10_2_5"/>
<gene>
    <name evidence="2" type="ORF">Rleg4DRAFT_2374</name>
</gene>
<dbReference type="OrthoDB" id="9790390at2"/>
<dbReference type="EMBL" id="JH719395">
    <property type="protein sequence ID" value="EJC80730.1"/>
    <property type="molecule type" value="Genomic_DNA"/>
</dbReference>
<dbReference type="RefSeq" id="WP_003581482.1">
    <property type="nucleotide sequence ID" value="NZ_JH719395.1"/>
</dbReference>
<dbReference type="PANTHER" id="PTHR45663">
    <property type="entry name" value="GEO12009P1"/>
    <property type="match status" value="1"/>
</dbReference>
<proteinExistence type="predicted"/>
<feature type="domain" description="Thioredoxin" evidence="1">
    <location>
        <begin position="6"/>
        <end position="95"/>
    </location>
</feature>
<dbReference type="GO" id="GO:0015035">
    <property type="term" value="F:protein-disulfide reductase activity"/>
    <property type="evidence" value="ECO:0007669"/>
    <property type="project" value="TreeGrafter"/>
</dbReference>
<organism evidence="2 3">
    <name type="scientific">Rhizobium leguminosarum bv. trifolii WSM2297</name>
    <dbReference type="NCBI Taxonomy" id="754762"/>
    <lineage>
        <taxon>Bacteria</taxon>
        <taxon>Pseudomonadati</taxon>
        <taxon>Pseudomonadota</taxon>
        <taxon>Alphaproteobacteria</taxon>
        <taxon>Hyphomicrobiales</taxon>
        <taxon>Rhizobiaceae</taxon>
        <taxon>Rhizobium/Agrobacterium group</taxon>
        <taxon>Rhizobium</taxon>
    </lineage>
</organism>
<sequence>MTSLKSVNARTFHSEVVKSKRSFSSISGLLWSQSCTMIAPILEEIAGEMKGIVKFVKLNVDKNPQLTARFGVVPTPTLKIFHGGKGRRTFSAQHQSTASSTG</sequence>
<dbReference type="Proteomes" id="UP000005732">
    <property type="component" value="Unassembled WGS sequence"/>
</dbReference>
<dbReference type="CDD" id="cd02947">
    <property type="entry name" value="TRX_family"/>
    <property type="match status" value="1"/>
</dbReference>
<dbReference type="AlphaFoldDB" id="J0CMG0"/>
<name>J0CMG0_RHILT</name>
<evidence type="ECO:0000313" key="3">
    <source>
        <dbReference type="Proteomes" id="UP000005732"/>
    </source>
</evidence>
<dbReference type="InterPro" id="IPR036249">
    <property type="entry name" value="Thioredoxin-like_sf"/>
</dbReference>
<dbReference type="GO" id="GO:0005737">
    <property type="term" value="C:cytoplasm"/>
    <property type="evidence" value="ECO:0007669"/>
    <property type="project" value="TreeGrafter"/>
</dbReference>
<dbReference type="InterPro" id="IPR013766">
    <property type="entry name" value="Thioredoxin_domain"/>
</dbReference>
<dbReference type="PANTHER" id="PTHR45663:SF11">
    <property type="entry name" value="GEO12009P1"/>
    <property type="match status" value="1"/>
</dbReference>
<reference evidence="2 3" key="1">
    <citation type="submission" date="2012-02" db="EMBL/GenBank/DDBJ databases">
        <title>Improved High-Quality Draft Sequence of Rhizobium leguminosarum bv. trifolii WSM2297.</title>
        <authorList>
            <consortium name="US DOE Joint Genome Institute"/>
            <person name="Lucas S."/>
            <person name="Han J."/>
            <person name="Lapidus A."/>
            <person name="Cheng J.-F."/>
            <person name="Goodwin L."/>
            <person name="Pitluck S."/>
            <person name="Peters L."/>
            <person name="Ovchinnikova G."/>
            <person name="Zhang X."/>
            <person name="Detter J.C."/>
            <person name="Han C."/>
            <person name="Tapia R."/>
            <person name="Land M."/>
            <person name="Hauser L."/>
            <person name="Kyrpides N."/>
            <person name="Ivanova N."/>
            <person name="Pagani I."/>
            <person name="Brau L."/>
            <person name="Yates R."/>
            <person name="O'Hara G."/>
            <person name="Rui T."/>
            <person name="Howieson J."/>
            <person name="Reeve W."/>
            <person name="Woyke T."/>
        </authorList>
    </citation>
    <scope>NUCLEOTIDE SEQUENCE [LARGE SCALE GENOMIC DNA]</scope>
    <source>
        <strain evidence="2 3">WSM2297</strain>
    </source>
</reference>